<dbReference type="AlphaFoldDB" id="A0A6D2K7D0"/>
<organism evidence="1 2">
    <name type="scientific">Microthlaspi erraticum</name>
    <dbReference type="NCBI Taxonomy" id="1685480"/>
    <lineage>
        <taxon>Eukaryota</taxon>
        <taxon>Viridiplantae</taxon>
        <taxon>Streptophyta</taxon>
        <taxon>Embryophyta</taxon>
        <taxon>Tracheophyta</taxon>
        <taxon>Spermatophyta</taxon>
        <taxon>Magnoliopsida</taxon>
        <taxon>eudicotyledons</taxon>
        <taxon>Gunneridae</taxon>
        <taxon>Pentapetalae</taxon>
        <taxon>rosids</taxon>
        <taxon>malvids</taxon>
        <taxon>Brassicales</taxon>
        <taxon>Brassicaceae</taxon>
        <taxon>Coluteocarpeae</taxon>
        <taxon>Microthlaspi</taxon>
    </lineage>
</organism>
<evidence type="ECO:0000313" key="2">
    <source>
        <dbReference type="Proteomes" id="UP000467841"/>
    </source>
</evidence>
<name>A0A6D2K7D0_9BRAS</name>
<protein>
    <submittedName>
        <fullName evidence="1">Uncharacterized protein</fullName>
    </submittedName>
</protein>
<keyword evidence="2" id="KW-1185">Reference proteome</keyword>
<sequence>MKWYIQGLVFGYLSAPQRTGRQGRGLERETAIRSTPLDFMHSIELAAPLLHLEVGVASLALVELARSNWLYGFHLLWGSPGKVLDRTRIQGSRNWGSSRSTRPQLDRVEFPLFGLDRVRWSSWSVWPWNSSSFSVCCPSSLAQRRGSVRLLGREPPWCGEE</sequence>
<dbReference type="Proteomes" id="UP000467841">
    <property type="component" value="Unassembled WGS sequence"/>
</dbReference>
<comment type="caution">
    <text evidence="1">The sequence shown here is derived from an EMBL/GenBank/DDBJ whole genome shotgun (WGS) entry which is preliminary data.</text>
</comment>
<reference evidence="1" key="1">
    <citation type="submission" date="2020-01" db="EMBL/GenBank/DDBJ databases">
        <authorList>
            <person name="Mishra B."/>
        </authorList>
    </citation>
    <scope>NUCLEOTIDE SEQUENCE [LARGE SCALE GENOMIC DNA]</scope>
</reference>
<proteinExistence type="predicted"/>
<dbReference type="EMBL" id="CACVBM020001321">
    <property type="protein sequence ID" value="CAA7045489.1"/>
    <property type="molecule type" value="Genomic_DNA"/>
</dbReference>
<evidence type="ECO:0000313" key="1">
    <source>
        <dbReference type="EMBL" id="CAA7045489.1"/>
    </source>
</evidence>
<gene>
    <name evidence="1" type="ORF">MERR_LOCUS32724</name>
</gene>
<accession>A0A6D2K7D0</accession>